<evidence type="ECO:0000256" key="2">
    <source>
        <dbReference type="ARBA" id="ARBA00022679"/>
    </source>
</evidence>
<dbReference type="PANTHER" id="PTHR11739">
    <property type="entry name" value="CITRATE SYNTHASE"/>
    <property type="match status" value="1"/>
</dbReference>
<dbReference type="GO" id="GO:0005975">
    <property type="term" value="P:carbohydrate metabolic process"/>
    <property type="evidence" value="ECO:0007669"/>
    <property type="project" value="TreeGrafter"/>
</dbReference>
<feature type="non-terminal residue" evidence="3">
    <location>
        <position position="133"/>
    </location>
</feature>
<comment type="similarity">
    <text evidence="1">Belongs to the citrate synthase family.</text>
</comment>
<dbReference type="GO" id="GO:0006099">
    <property type="term" value="P:tricarboxylic acid cycle"/>
    <property type="evidence" value="ECO:0007669"/>
    <property type="project" value="TreeGrafter"/>
</dbReference>
<evidence type="ECO:0000256" key="1">
    <source>
        <dbReference type="ARBA" id="ARBA00010566"/>
    </source>
</evidence>
<sequence length="133" mass="13982">MGEGSGRRGGLEGVILGPSGISLPEGREGRLWFRGYDAAELALRLPYASIAYLLIWGDPPPRDPPAEIEEGLRAGRELARRVLPVLDRLPSETSPLDAARTGLSALGEVQSGFPGQREQGLALAGAVAELLAA</sequence>
<reference evidence="3" key="1">
    <citation type="submission" date="2013-08" db="EMBL/GenBank/DDBJ databases">
        <authorList>
            <person name="Mendez C."/>
            <person name="Richter M."/>
            <person name="Ferrer M."/>
            <person name="Sanchez J."/>
        </authorList>
    </citation>
    <scope>NUCLEOTIDE SEQUENCE</scope>
</reference>
<reference evidence="3" key="2">
    <citation type="journal article" date="2014" name="ISME J.">
        <title>Microbial stratification in low pH oxic and suboxic macroscopic growths along an acid mine drainage.</title>
        <authorList>
            <person name="Mendez-Garcia C."/>
            <person name="Mesa V."/>
            <person name="Sprenger R.R."/>
            <person name="Richter M."/>
            <person name="Diez M.S."/>
            <person name="Solano J."/>
            <person name="Bargiela R."/>
            <person name="Golyshina O.V."/>
            <person name="Manteca A."/>
            <person name="Ramos J.L."/>
            <person name="Gallego J.R."/>
            <person name="Llorente I."/>
            <person name="Martins Dos Santos V.A."/>
            <person name="Jensen O.N."/>
            <person name="Pelaez A.I."/>
            <person name="Sanchez J."/>
            <person name="Ferrer M."/>
        </authorList>
    </citation>
    <scope>NUCLEOTIDE SEQUENCE</scope>
</reference>
<dbReference type="EMBL" id="AUZY01012529">
    <property type="protein sequence ID" value="EQD29582.1"/>
    <property type="molecule type" value="Genomic_DNA"/>
</dbReference>
<accession>T0YCW5</accession>
<keyword evidence="2 3" id="KW-0808">Transferase</keyword>
<keyword evidence="3" id="KW-0012">Acyltransferase</keyword>
<dbReference type="GO" id="GO:0005829">
    <property type="term" value="C:cytosol"/>
    <property type="evidence" value="ECO:0007669"/>
    <property type="project" value="TreeGrafter"/>
</dbReference>
<proteinExistence type="inferred from homology"/>
<name>T0YCW5_9ZZZZ</name>
<comment type="caution">
    <text evidence="3">The sequence shown here is derived from an EMBL/GenBank/DDBJ whole genome shotgun (WGS) entry which is preliminary data.</text>
</comment>
<dbReference type="SUPFAM" id="SSF48256">
    <property type="entry name" value="Citrate synthase"/>
    <property type="match status" value="1"/>
</dbReference>
<dbReference type="PANTHER" id="PTHR11739:SF4">
    <property type="entry name" value="CITRATE SYNTHASE, PEROXISOMAL"/>
    <property type="match status" value="1"/>
</dbReference>
<protein>
    <submittedName>
        <fullName evidence="3">Citrate synthase-like protein</fullName>
        <ecNumber evidence="3">2.3.3.-</ecNumber>
    </submittedName>
</protein>
<dbReference type="AlphaFoldDB" id="T0YCW5"/>
<organism evidence="3">
    <name type="scientific">mine drainage metagenome</name>
    <dbReference type="NCBI Taxonomy" id="410659"/>
    <lineage>
        <taxon>unclassified sequences</taxon>
        <taxon>metagenomes</taxon>
        <taxon>ecological metagenomes</taxon>
    </lineage>
</organism>
<dbReference type="Gene3D" id="1.10.580.10">
    <property type="entry name" value="Citrate Synthase, domain 1"/>
    <property type="match status" value="1"/>
</dbReference>
<evidence type="ECO:0000313" key="3">
    <source>
        <dbReference type="EMBL" id="EQD29582.1"/>
    </source>
</evidence>
<dbReference type="GO" id="GO:0046912">
    <property type="term" value="F:acyltransferase activity, acyl groups converted into alkyl on transfer"/>
    <property type="evidence" value="ECO:0007669"/>
    <property type="project" value="InterPro"/>
</dbReference>
<dbReference type="Pfam" id="PF00285">
    <property type="entry name" value="Citrate_synt"/>
    <property type="match status" value="1"/>
</dbReference>
<dbReference type="InterPro" id="IPR016142">
    <property type="entry name" value="Citrate_synth-like_lrg_a-sub"/>
</dbReference>
<dbReference type="InterPro" id="IPR002020">
    <property type="entry name" value="Citrate_synthase"/>
</dbReference>
<dbReference type="InterPro" id="IPR036969">
    <property type="entry name" value="Citrate_synthase_sf"/>
</dbReference>
<dbReference type="EC" id="2.3.3.-" evidence="3"/>
<gene>
    <name evidence="3" type="ORF">B1B_18700</name>
</gene>